<dbReference type="Gene3D" id="2.80.10.50">
    <property type="match status" value="1"/>
</dbReference>
<sequence>MNLSKYDGTIHPIEWLEKIRAQCKLHMDYKNYTNVESMTLEVAKSLVDSSINVDGIASNAQLLTALKSNILFEIFLASNKQSLHDLSYRFNTCGYDHESTISFLVRFKSLCYNAGITDIYEQKKYLIHSLIIRYQYDFYERIKDINTFDELLKSFQDFIIDQKCHIRNQYIVIIKNVFTGLYLSSTFKFDNPGYVVTLSNNQSDPFCQWQIIDNNLNIDDDIFYGKEILLYNPKTDKYLCSVRDYKSPVSKHQKVFTQHQQSYSPSTWFVQSSNSLNYGEIWKLNDKFSLSHDEDGKNMLLQGHDLHFNIDDKTFQEVVCHNERINRNDEWCIEFLLKKN</sequence>
<proteinExistence type="predicted"/>
<dbReference type="InterPro" id="IPR036300">
    <property type="entry name" value="MIR_dom_sf"/>
</dbReference>
<accession>A0A397T5N2</accession>
<reference evidence="1 2" key="1">
    <citation type="submission" date="2018-06" db="EMBL/GenBank/DDBJ databases">
        <title>Comparative genomics reveals the genomic features of Rhizophagus irregularis, R. cerebriforme, R. diaphanum and Gigaspora rosea, and their symbiotic lifestyle signature.</title>
        <authorList>
            <person name="Morin E."/>
            <person name="San Clemente H."/>
            <person name="Chen E.C.H."/>
            <person name="De La Providencia I."/>
            <person name="Hainaut M."/>
            <person name="Kuo A."/>
            <person name="Kohler A."/>
            <person name="Murat C."/>
            <person name="Tang N."/>
            <person name="Roy S."/>
            <person name="Loubradou J."/>
            <person name="Henrissat B."/>
            <person name="Grigoriev I.V."/>
            <person name="Corradi N."/>
            <person name="Roux C."/>
            <person name="Martin F.M."/>
        </authorList>
    </citation>
    <scope>NUCLEOTIDE SEQUENCE [LARGE SCALE GENOMIC DNA]</scope>
    <source>
        <strain evidence="1 2">DAOM 227022</strain>
    </source>
</reference>
<dbReference type="OrthoDB" id="2342792at2759"/>
<evidence type="ECO:0008006" key="3">
    <source>
        <dbReference type="Google" id="ProtNLM"/>
    </source>
</evidence>
<evidence type="ECO:0000313" key="2">
    <source>
        <dbReference type="Proteomes" id="UP000265703"/>
    </source>
</evidence>
<gene>
    <name evidence="1" type="ORF">C1645_769872</name>
</gene>
<keyword evidence="2" id="KW-1185">Reference proteome</keyword>
<dbReference type="SUPFAM" id="SSF82109">
    <property type="entry name" value="MIR domain"/>
    <property type="match status" value="1"/>
</dbReference>
<dbReference type="CDD" id="cd23263">
    <property type="entry name" value="beta-trefoil_MIR"/>
    <property type="match status" value="1"/>
</dbReference>
<name>A0A397T5N2_9GLOM</name>
<dbReference type="AlphaFoldDB" id="A0A397T5N2"/>
<dbReference type="EMBL" id="QKYT01000181">
    <property type="protein sequence ID" value="RIA90431.1"/>
    <property type="molecule type" value="Genomic_DNA"/>
</dbReference>
<evidence type="ECO:0000313" key="1">
    <source>
        <dbReference type="EMBL" id="RIA90431.1"/>
    </source>
</evidence>
<dbReference type="Proteomes" id="UP000265703">
    <property type="component" value="Unassembled WGS sequence"/>
</dbReference>
<protein>
    <recommendedName>
        <fullName evidence="3">MIR domain-containing protein</fullName>
    </recommendedName>
</protein>
<organism evidence="1 2">
    <name type="scientific">Glomus cerebriforme</name>
    <dbReference type="NCBI Taxonomy" id="658196"/>
    <lineage>
        <taxon>Eukaryota</taxon>
        <taxon>Fungi</taxon>
        <taxon>Fungi incertae sedis</taxon>
        <taxon>Mucoromycota</taxon>
        <taxon>Glomeromycotina</taxon>
        <taxon>Glomeromycetes</taxon>
        <taxon>Glomerales</taxon>
        <taxon>Glomeraceae</taxon>
        <taxon>Glomus</taxon>
    </lineage>
</organism>
<comment type="caution">
    <text evidence="1">The sequence shown here is derived from an EMBL/GenBank/DDBJ whole genome shotgun (WGS) entry which is preliminary data.</text>
</comment>